<name>A0A8S5VDL0_9CAUD</name>
<organism evidence="1">
    <name type="scientific">Siphoviridae sp. ctGa111</name>
    <dbReference type="NCBI Taxonomy" id="2825413"/>
    <lineage>
        <taxon>Viruses</taxon>
        <taxon>Duplodnaviria</taxon>
        <taxon>Heunggongvirae</taxon>
        <taxon>Uroviricota</taxon>
        <taxon>Caudoviricetes</taxon>
    </lineage>
</organism>
<evidence type="ECO:0000313" key="1">
    <source>
        <dbReference type="EMBL" id="DAG04766.1"/>
    </source>
</evidence>
<protein>
    <submittedName>
        <fullName evidence="1">Uncharacterized protein</fullName>
    </submittedName>
</protein>
<accession>A0A8S5VDL0</accession>
<proteinExistence type="predicted"/>
<reference evidence="1" key="1">
    <citation type="journal article" date="2021" name="Proc. Natl. Acad. Sci. U.S.A.">
        <title>A Catalog of Tens of Thousands of Viruses from Human Metagenomes Reveals Hidden Associations with Chronic Diseases.</title>
        <authorList>
            <person name="Tisza M.J."/>
            <person name="Buck C.B."/>
        </authorList>
    </citation>
    <scope>NUCLEOTIDE SEQUENCE</scope>
    <source>
        <strain evidence="1">CtGa111</strain>
    </source>
</reference>
<sequence>MLSDVVPANFARRIYSVMRNHQSCLFVEPLSLSMALL</sequence>
<dbReference type="EMBL" id="BK016245">
    <property type="protein sequence ID" value="DAG04766.1"/>
    <property type="molecule type" value="Genomic_DNA"/>
</dbReference>